<reference evidence="9" key="1">
    <citation type="submission" date="2019-11" db="EMBL/GenBank/DDBJ databases">
        <title>Bipolaris sorokiniana Genome sequencing.</title>
        <authorList>
            <person name="Wang H."/>
        </authorList>
    </citation>
    <scope>NUCLEOTIDE SEQUENCE</scope>
</reference>
<feature type="compositionally biased region" description="Polar residues" evidence="6">
    <location>
        <begin position="59"/>
        <end position="71"/>
    </location>
</feature>
<gene>
    <name evidence="9" type="ORF">GGP41_009459</name>
</gene>
<comment type="similarity">
    <text evidence="5">Belongs to the SAT4 family.</text>
</comment>
<keyword evidence="3 7" id="KW-1133">Transmembrane helix</keyword>
<proteinExistence type="inferred from homology"/>
<dbReference type="GO" id="GO:0016020">
    <property type="term" value="C:membrane"/>
    <property type="evidence" value="ECO:0007669"/>
    <property type="project" value="UniProtKB-SubCell"/>
</dbReference>
<comment type="caution">
    <text evidence="9">The sequence shown here is derived from an EMBL/GenBank/DDBJ whole genome shotgun (WGS) entry which is preliminary data.</text>
</comment>
<feature type="compositionally biased region" description="Basic and acidic residues" evidence="6">
    <location>
        <begin position="72"/>
        <end position="81"/>
    </location>
</feature>
<dbReference type="PANTHER" id="PTHR33048:SF155">
    <property type="entry name" value="INTEGRAL MEMBRANE PROTEIN"/>
    <property type="match status" value="1"/>
</dbReference>
<dbReference type="EMBL" id="WNKQ01000018">
    <property type="protein sequence ID" value="KAF5845672.1"/>
    <property type="molecule type" value="Genomic_DNA"/>
</dbReference>
<dbReference type="InterPro" id="IPR052337">
    <property type="entry name" value="SAT4-like"/>
</dbReference>
<evidence type="ECO:0000256" key="6">
    <source>
        <dbReference type="SAM" id="MobiDB-lite"/>
    </source>
</evidence>
<comment type="subcellular location">
    <subcellularLocation>
        <location evidence="1">Membrane</location>
        <topology evidence="1">Multi-pass membrane protein</topology>
    </subcellularLocation>
</comment>
<feature type="region of interest" description="Disordered" evidence="6">
    <location>
        <begin position="1"/>
        <end position="32"/>
    </location>
</feature>
<feature type="transmembrane region" description="Helical" evidence="7">
    <location>
        <begin position="147"/>
        <end position="170"/>
    </location>
</feature>
<evidence type="ECO:0000256" key="3">
    <source>
        <dbReference type="ARBA" id="ARBA00022989"/>
    </source>
</evidence>
<evidence type="ECO:0000256" key="1">
    <source>
        <dbReference type="ARBA" id="ARBA00004141"/>
    </source>
</evidence>
<dbReference type="PANTHER" id="PTHR33048">
    <property type="entry name" value="PTH11-LIKE INTEGRAL MEMBRANE PROTEIN (AFU_ORTHOLOGUE AFUA_5G11245)"/>
    <property type="match status" value="1"/>
</dbReference>
<organism evidence="9 10">
    <name type="scientific">Cochliobolus sativus</name>
    <name type="common">Common root rot and spot blotch fungus</name>
    <name type="synonym">Bipolaris sorokiniana</name>
    <dbReference type="NCBI Taxonomy" id="45130"/>
    <lineage>
        <taxon>Eukaryota</taxon>
        <taxon>Fungi</taxon>
        <taxon>Dikarya</taxon>
        <taxon>Ascomycota</taxon>
        <taxon>Pezizomycotina</taxon>
        <taxon>Dothideomycetes</taxon>
        <taxon>Pleosporomycetidae</taxon>
        <taxon>Pleosporales</taxon>
        <taxon>Pleosporineae</taxon>
        <taxon>Pleosporaceae</taxon>
        <taxon>Bipolaris</taxon>
    </lineage>
</organism>
<name>A0A8H6DRT2_COCSA</name>
<protein>
    <recommendedName>
        <fullName evidence="8">Rhodopsin domain-containing protein</fullName>
    </recommendedName>
</protein>
<evidence type="ECO:0000313" key="10">
    <source>
        <dbReference type="Proteomes" id="UP000624244"/>
    </source>
</evidence>
<keyword evidence="4 7" id="KW-0472">Membrane</keyword>
<evidence type="ECO:0000259" key="8">
    <source>
        <dbReference type="Pfam" id="PF20684"/>
    </source>
</evidence>
<evidence type="ECO:0000256" key="2">
    <source>
        <dbReference type="ARBA" id="ARBA00022692"/>
    </source>
</evidence>
<dbReference type="Proteomes" id="UP000624244">
    <property type="component" value="Unassembled WGS sequence"/>
</dbReference>
<dbReference type="InterPro" id="IPR049326">
    <property type="entry name" value="Rhodopsin_dom_fungi"/>
</dbReference>
<evidence type="ECO:0000256" key="7">
    <source>
        <dbReference type="SAM" id="Phobius"/>
    </source>
</evidence>
<feature type="compositionally biased region" description="Basic and acidic residues" evidence="6">
    <location>
        <begin position="7"/>
        <end position="17"/>
    </location>
</feature>
<feature type="domain" description="Rhodopsin" evidence="8">
    <location>
        <begin position="152"/>
        <end position="254"/>
    </location>
</feature>
<evidence type="ECO:0000313" key="9">
    <source>
        <dbReference type="EMBL" id="KAF5845672.1"/>
    </source>
</evidence>
<sequence length="353" mass="40151">MLVPKALPEHLANEDKGPSILAPNDSRHTGRQWPASRYAHHRAEIRRHTVHYCGPLPKNTLTRNPQTSHSSAHSEDYEPQPRPRSVSLVNYWRLLASFAWLCCHPLRAVHADSIAVGLYSQRYLLEPMGFCIICHCCWQYVTRVKWGTPLIVTALSAILDLYFTIYPAFILYRLQMNVKRKIALSFALGLGSIRLGYLHLPAPTSVLSESSFQSCKYMLTDRIDDTANITTWTSSEGNAIIIAACIPTLQPLIDRVFGRGIFGSTRGERGRTGYESQGQHAMKLITIGSKMFRSSRRHRKTEILDTTIGQESQESILSFNRRHVDHHSKREEDLVITQTQEVSVQEESMSNHW</sequence>
<evidence type="ECO:0000256" key="5">
    <source>
        <dbReference type="ARBA" id="ARBA00038359"/>
    </source>
</evidence>
<dbReference type="Pfam" id="PF20684">
    <property type="entry name" value="Fung_rhodopsin"/>
    <property type="match status" value="1"/>
</dbReference>
<dbReference type="AlphaFoldDB" id="A0A8H6DRT2"/>
<keyword evidence="2 7" id="KW-0812">Transmembrane</keyword>
<evidence type="ECO:0000256" key="4">
    <source>
        <dbReference type="ARBA" id="ARBA00023136"/>
    </source>
</evidence>
<feature type="region of interest" description="Disordered" evidence="6">
    <location>
        <begin position="54"/>
        <end position="82"/>
    </location>
</feature>
<accession>A0A8H6DRT2</accession>